<name>A0A2G0E743_ENTFC</name>
<evidence type="ECO:0000313" key="2">
    <source>
        <dbReference type="Proteomes" id="UP000224303"/>
    </source>
</evidence>
<organism evidence="1 2">
    <name type="scientific">Enterococcus faecium</name>
    <name type="common">Streptococcus faecium</name>
    <dbReference type="NCBI Taxonomy" id="1352"/>
    <lineage>
        <taxon>Bacteria</taxon>
        <taxon>Bacillati</taxon>
        <taxon>Bacillota</taxon>
        <taxon>Bacilli</taxon>
        <taxon>Lactobacillales</taxon>
        <taxon>Enterococcaceae</taxon>
        <taxon>Enterococcus</taxon>
    </lineage>
</organism>
<dbReference type="AlphaFoldDB" id="A0A2G0E743"/>
<feature type="non-terminal residue" evidence="1">
    <location>
        <position position="69"/>
    </location>
</feature>
<gene>
    <name evidence="1" type="ORF">CQR37_15440</name>
</gene>
<accession>A0A2G0E743</accession>
<sequence length="69" mass="8199">MKQRGREKAALHQVIRTAKQKQLLVFLIWQDLSPQIQAFEPAAQFCAIRIKIEKQFAAWYKRIEVPDFQ</sequence>
<dbReference type="Proteomes" id="UP000224303">
    <property type="component" value="Unassembled WGS sequence"/>
</dbReference>
<proteinExistence type="predicted"/>
<protein>
    <submittedName>
        <fullName evidence="1">Uncharacterized protein</fullName>
    </submittedName>
</protein>
<reference evidence="1 2" key="1">
    <citation type="submission" date="2017-10" db="EMBL/GenBank/DDBJ databases">
        <title>Draft genomes of the Enterococcus faecium isolated from human feces before and after Helicobacter pylori eradication therapy.</title>
        <authorList>
            <person name="Prianichniikov N.A."/>
            <person name="Glushchenko O.E."/>
            <person name="Malakhova M.V."/>
        </authorList>
    </citation>
    <scope>NUCLEOTIDE SEQUENCE [LARGE SCALE GENOMIC DNA]</scope>
    <source>
        <strain evidence="1 2">Hp_5-7</strain>
    </source>
</reference>
<evidence type="ECO:0000313" key="1">
    <source>
        <dbReference type="EMBL" id="PHL20265.1"/>
    </source>
</evidence>
<comment type="caution">
    <text evidence="1">The sequence shown here is derived from an EMBL/GenBank/DDBJ whole genome shotgun (WGS) entry which is preliminary data.</text>
</comment>
<dbReference type="RefSeq" id="WP_099145664.1">
    <property type="nucleotide sequence ID" value="NZ_PCGC01000222.1"/>
</dbReference>
<dbReference type="EMBL" id="PCGC01000222">
    <property type="protein sequence ID" value="PHL20265.1"/>
    <property type="molecule type" value="Genomic_DNA"/>
</dbReference>